<reference evidence="2" key="1">
    <citation type="journal article" date="2012" name="Proc. Natl. Acad. Sci. U.S.A.">
        <title>Genome sequence of the button mushroom Agaricus bisporus reveals mechanisms governing adaptation to a humic-rich ecological niche.</title>
        <authorList>
            <person name="Morin E."/>
            <person name="Kohler A."/>
            <person name="Baker A.R."/>
            <person name="Foulongne-Oriol M."/>
            <person name="Lombard V."/>
            <person name="Nagy L.G."/>
            <person name="Ohm R.A."/>
            <person name="Patyshakuliyeva A."/>
            <person name="Brun A."/>
            <person name="Aerts A.L."/>
            <person name="Bailey A.M."/>
            <person name="Billette C."/>
            <person name="Coutinho P.M."/>
            <person name="Deakin G."/>
            <person name="Doddapaneni H."/>
            <person name="Floudas D."/>
            <person name="Grimwood J."/>
            <person name="Hilden K."/>
            <person name="Kuees U."/>
            <person name="LaButti K.M."/>
            <person name="Lapidus A."/>
            <person name="Lindquist E.A."/>
            <person name="Lucas S.M."/>
            <person name="Murat C."/>
            <person name="Riley R.W."/>
            <person name="Salamov A.A."/>
            <person name="Schmutz J."/>
            <person name="Subramanian V."/>
            <person name="Woesten H.A.B."/>
            <person name="Xu J."/>
            <person name="Eastwood D.C."/>
            <person name="Foster G.D."/>
            <person name="Sonnenberg A.S."/>
            <person name="Cullen D."/>
            <person name="de Vries R.P."/>
            <person name="Lundell T."/>
            <person name="Hibbett D.S."/>
            <person name="Henrissat B."/>
            <person name="Burton K.S."/>
            <person name="Kerrigan R.W."/>
            <person name="Challen M.P."/>
            <person name="Grigoriev I.V."/>
            <person name="Martin F."/>
        </authorList>
    </citation>
    <scope>NUCLEOTIDE SEQUENCE [LARGE SCALE GENOMIC DNA]</scope>
    <source>
        <strain evidence="2">JB137-S8 / ATCC MYA-4627 / FGSC 10392</strain>
    </source>
</reference>
<dbReference type="GeneID" id="18827950"/>
<evidence type="ECO:0000313" key="1">
    <source>
        <dbReference type="EMBL" id="EKM74234.1"/>
    </source>
</evidence>
<dbReference type="Proteomes" id="UP000008493">
    <property type="component" value="Unassembled WGS sequence"/>
</dbReference>
<accession>K5VIS2</accession>
<gene>
    <name evidence="1" type="ORF">AGABI1DRAFT_133476</name>
</gene>
<sequence>MNVSEDVYENAVSEDLLLRVGLNYQKLSLQAANPSSLRLLRAEIEEVSAVQQRDCEGCESG</sequence>
<dbReference type="AlphaFoldDB" id="K5VIS2"/>
<dbReference type="InParanoid" id="K5VIS2"/>
<proteinExistence type="predicted"/>
<dbReference type="KEGG" id="abp:AGABI1DRAFT133476"/>
<organism evidence="1 2">
    <name type="scientific">Agaricus bisporus var. burnettii (strain JB137-S8 / ATCC MYA-4627 / FGSC 10392)</name>
    <name type="common">White button mushroom</name>
    <dbReference type="NCBI Taxonomy" id="597362"/>
    <lineage>
        <taxon>Eukaryota</taxon>
        <taxon>Fungi</taxon>
        <taxon>Dikarya</taxon>
        <taxon>Basidiomycota</taxon>
        <taxon>Agaricomycotina</taxon>
        <taxon>Agaricomycetes</taxon>
        <taxon>Agaricomycetidae</taxon>
        <taxon>Agaricales</taxon>
        <taxon>Agaricineae</taxon>
        <taxon>Agaricaceae</taxon>
        <taxon>Agaricus</taxon>
    </lineage>
</organism>
<protein>
    <submittedName>
        <fullName evidence="1">Uncharacterized protein</fullName>
    </submittedName>
</protein>
<keyword evidence="2" id="KW-1185">Reference proteome</keyword>
<evidence type="ECO:0000313" key="2">
    <source>
        <dbReference type="Proteomes" id="UP000008493"/>
    </source>
</evidence>
<dbReference type="EMBL" id="JH971549">
    <property type="protein sequence ID" value="EKM74234.1"/>
    <property type="molecule type" value="Genomic_DNA"/>
</dbReference>
<dbReference type="RefSeq" id="XP_007335126.1">
    <property type="nucleotide sequence ID" value="XM_007335064.1"/>
</dbReference>
<name>K5VIS2_AGABU</name>
<dbReference type="HOGENOM" id="CLU_2922074_0_0_1"/>